<evidence type="ECO:0000313" key="1">
    <source>
        <dbReference type="EMBL" id="MGD31523.1"/>
    </source>
</evidence>
<keyword evidence="1" id="KW-0067">ATP-binding</keyword>
<dbReference type="AlphaFoldDB" id="A0A3K0PGY9"/>
<accession>A0A3K0PGY9</accession>
<dbReference type="Proteomes" id="UP000885336">
    <property type="component" value="Unassembled WGS sequence"/>
</dbReference>
<dbReference type="Pfam" id="PF13589">
    <property type="entry name" value="HATPase_c_3"/>
    <property type="match status" value="1"/>
</dbReference>
<sequence length="641" mass="72594">MSDYSVTYEERFLFKEIGSIATKPDIAITELVANSHDAGATVVKINISETNPKVLTIEDNGVGLTKEQFESRWLRLRYDRHKHQGAYVEFPSDADVQTKRLAFGCNGVGRHAGLCFDDNYIVETWRDSIRNYYHLAVSSGQSPIKVVEHRSEKSTGHGSKITVNITRNHVDSEQISDIISARFLFNPEFHVYVNGRKITLLEHPGVVKTEEINPIGNIKIKLTLVDSSAAARTSNQHGVAFWLGGRLLGKPSWYIAKNQIIDGRKSFAKRYTLIAESNDLFSYVEPDWSSFKSDFTTIDLISNEIGRILRGWYVELSQIDMQQAKSTVIQNHVEDIKSLNILARKELNDFLDNILEESPDVKLEYLELAFKAAINLEKSRSGISLLRKLISISPDDAEALNVFLDEWNVTDAMIILAEIDSRIKLIEMISRISGDHSVDELHTLHPLIEKARWIFGPEFDSAEYSSNRGLIKTMETIFKKSYKKECFLNSSKRPDIVVGSNSSLSMLGLEEFDGEIKKTKTVLLIELKKGGFTIGRDEMNQARSYVEDIWHTGVGSSRPFIKAFVVGDTIDRFASKYQAVGNNENDQFGEVKAITFDEMVRTAQARLFNLRDKVFLRYDSLDNEATMSNVINIPTQDKFSI</sequence>
<keyword evidence="1" id="KW-0547">Nucleotide-binding</keyword>
<gene>
    <name evidence="1" type="ORF">EE393_21830</name>
</gene>
<dbReference type="InterPro" id="IPR036890">
    <property type="entry name" value="HATPase_C_sf"/>
</dbReference>
<dbReference type="SUPFAM" id="SSF55874">
    <property type="entry name" value="ATPase domain of HSP90 chaperone/DNA topoisomerase II/histidine kinase"/>
    <property type="match status" value="1"/>
</dbReference>
<dbReference type="Gene3D" id="3.30.565.10">
    <property type="entry name" value="Histidine kinase-like ATPase, C-terminal domain"/>
    <property type="match status" value="1"/>
</dbReference>
<name>A0A3K0PGY9_SALER</name>
<reference evidence="1" key="1">
    <citation type="submission" date="2018-11" db="EMBL/GenBank/DDBJ databases">
        <authorList>
            <consortium name="PulseNet: The National Subtyping Network for Foodborne Disease Surveillance"/>
            <person name="Tarr C.L."/>
            <person name="Trees E."/>
            <person name="Katz L.S."/>
            <person name="Carleton-Romer H.A."/>
            <person name="Stroika S."/>
            <person name="Kucerova Z."/>
            <person name="Roache K.F."/>
            <person name="Sabol A.L."/>
            <person name="Besser J."/>
            <person name="Gerner-Smidt P."/>
        </authorList>
    </citation>
    <scope>NUCLEOTIDE SEQUENCE [LARGE SCALE GENOMIC DNA]</scope>
    <source>
        <strain evidence="1">PNUSAS058450</strain>
    </source>
</reference>
<protein>
    <submittedName>
        <fullName evidence="1">ATP-binding protein</fullName>
    </submittedName>
</protein>
<dbReference type="GO" id="GO:0005524">
    <property type="term" value="F:ATP binding"/>
    <property type="evidence" value="ECO:0007669"/>
    <property type="project" value="UniProtKB-KW"/>
</dbReference>
<organism evidence="1">
    <name type="scientific">Salmonella enterica</name>
    <name type="common">Salmonella choleraesuis</name>
    <dbReference type="NCBI Taxonomy" id="28901"/>
    <lineage>
        <taxon>Bacteria</taxon>
        <taxon>Pseudomonadati</taxon>
        <taxon>Pseudomonadota</taxon>
        <taxon>Gammaproteobacteria</taxon>
        <taxon>Enterobacterales</taxon>
        <taxon>Enterobacteriaceae</taxon>
        <taxon>Salmonella</taxon>
    </lineage>
</organism>
<proteinExistence type="predicted"/>
<dbReference type="EMBL" id="RNKS01000076">
    <property type="protein sequence ID" value="MGD31523.1"/>
    <property type="molecule type" value="Genomic_DNA"/>
</dbReference>
<comment type="caution">
    <text evidence="1">The sequence shown here is derived from an EMBL/GenBank/DDBJ whole genome shotgun (WGS) entry which is preliminary data.</text>
</comment>